<dbReference type="InterPro" id="IPR004358">
    <property type="entry name" value="Sig_transdc_His_kin-like_C"/>
</dbReference>
<keyword evidence="10" id="KW-1185">Reference proteome</keyword>
<dbReference type="PANTHER" id="PTHR43304:SF1">
    <property type="entry name" value="PAC DOMAIN-CONTAINING PROTEIN"/>
    <property type="match status" value="1"/>
</dbReference>
<evidence type="ECO:0000256" key="1">
    <source>
        <dbReference type="ARBA" id="ARBA00000085"/>
    </source>
</evidence>
<evidence type="ECO:0000256" key="3">
    <source>
        <dbReference type="ARBA" id="ARBA00022553"/>
    </source>
</evidence>
<organism evidence="9 10">
    <name type="scientific">Emticicia agri</name>
    <dbReference type="NCBI Taxonomy" id="2492393"/>
    <lineage>
        <taxon>Bacteria</taxon>
        <taxon>Pseudomonadati</taxon>
        <taxon>Bacteroidota</taxon>
        <taxon>Cytophagia</taxon>
        <taxon>Cytophagales</taxon>
        <taxon>Leadbetterellaceae</taxon>
        <taxon>Emticicia</taxon>
    </lineage>
</organism>
<dbReference type="InterPro" id="IPR035965">
    <property type="entry name" value="PAS-like_dom_sf"/>
</dbReference>
<keyword evidence="5" id="KW-0418">Kinase</keyword>
<dbReference type="Pfam" id="PF08448">
    <property type="entry name" value="PAS_4"/>
    <property type="match status" value="2"/>
</dbReference>
<dbReference type="InterPro" id="IPR003661">
    <property type="entry name" value="HisK_dim/P_dom"/>
</dbReference>
<feature type="domain" description="Histidine kinase" evidence="6">
    <location>
        <begin position="1051"/>
        <end position="1265"/>
    </location>
</feature>
<proteinExistence type="predicted"/>
<dbReference type="AlphaFoldDB" id="A0A4Q5LVA5"/>
<dbReference type="Proteomes" id="UP000293162">
    <property type="component" value="Unassembled WGS sequence"/>
</dbReference>
<dbReference type="SMART" id="SM00086">
    <property type="entry name" value="PAC"/>
    <property type="match status" value="8"/>
</dbReference>
<dbReference type="GO" id="GO:0000155">
    <property type="term" value="F:phosphorelay sensor kinase activity"/>
    <property type="evidence" value="ECO:0007669"/>
    <property type="project" value="InterPro"/>
</dbReference>
<dbReference type="Pfam" id="PF00989">
    <property type="entry name" value="PAS"/>
    <property type="match status" value="2"/>
</dbReference>
<evidence type="ECO:0000313" key="10">
    <source>
        <dbReference type="Proteomes" id="UP000293162"/>
    </source>
</evidence>
<feature type="domain" description="PAS" evidence="7">
    <location>
        <begin position="908"/>
        <end position="978"/>
    </location>
</feature>
<comment type="catalytic activity">
    <reaction evidence="1">
        <text>ATP + protein L-histidine = ADP + protein N-phospho-L-histidine.</text>
        <dbReference type="EC" id="2.7.13.3"/>
    </reaction>
</comment>
<feature type="domain" description="PAS" evidence="7">
    <location>
        <begin position="660"/>
        <end position="730"/>
    </location>
</feature>
<dbReference type="Pfam" id="PF02518">
    <property type="entry name" value="HATPase_c"/>
    <property type="match status" value="1"/>
</dbReference>
<dbReference type="CDD" id="cd00082">
    <property type="entry name" value="HisKA"/>
    <property type="match status" value="1"/>
</dbReference>
<dbReference type="CDD" id="cd00130">
    <property type="entry name" value="PAS"/>
    <property type="match status" value="7"/>
</dbReference>
<dbReference type="EMBL" id="SEWF01000041">
    <property type="protein sequence ID" value="RYU93574.1"/>
    <property type="molecule type" value="Genomic_DNA"/>
</dbReference>
<dbReference type="NCBIfam" id="TIGR00229">
    <property type="entry name" value="sensory_box"/>
    <property type="match status" value="7"/>
</dbReference>
<dbReference type="PROSITE" id="PS50109">
    <property type="entry name" value="HIS_KIN"/>
    <property type="match status" value="1"/>
</dbReference>
<dbReference type="Pfam" id="PF08447">
    <property type="entry name" value="PAS_3"/>
    <property type="match status" value="2"/>
</dbReference>
<dbReference type="SUPFAM" id="SSF55785">
    <property type="entry name" value="PYP-like sensor domain (PAS domain)"/>
    <property type="match status" value="8"/>
</dbReference>
<dbReference type="Gene3D" id="3.30.450.20">
    <property type="entry name" value="PAS domain"/>
    <property type="match status" value="8"/>
</dbReference>
<dbReference type="OrthoDB" id="9766459at2"/>
<dbReference type="PANTHER" id="PTHR43304">
    <property type="entry name" value="PHYTOCHROME-LIKE PROTEIN CPH1"/>
    <property type="match status" value="1"/>
</dbReference>
<dbReference type="PROSITE" id="PS50112">
    <property type="entry name" value="PAS"/>
    <property type="match status" value="6"/>
</dbReference>
<dbReference type="InterPro" id="IPR001610">
    <property type="entry name" value="PAC"/>
</dbReference>
<dbReference type="PRINTS" id="PR00344">
    <property type="entry name" value="BCTRLSENSOR"/>
</dbReference>
<dbReference type="SMART" id="SM00387">
    <property type="entry name" value="HATPase_c"/>
    <property type="match status" value="1"/>
</dbReference>
<gene>
    <name evidence="9" type="ORF">EWM59_21240</name>
</gene>
<dbReference type="InterPro" id="IPR036890">
    <property type="entry name" value="HATPase_C_sf"/>
</dbReference>
<feature type="domain" description="PAC" evidence="8">
    <location>
        <begin position="606"/>
        <end position="659"/>
    </location>
</feature>
<evidence type="ECO:0000313" key="9">
    <source>
        <dbReference type="EMBL" id="RYU93574.1"/>
    </source>
</evidence>
<dbReference type="EC" id="2.7.13.3" evidence="2"/>
<feature type="domain" description="PAS" evidence="7">
    <location>
        <begin position="157"/>
        <end position="199"/>
    </location>
</feature>
<dbReference type="GO" id="GO:0006355">
    <property type="term" value="P:regulation of DNA-templated transcription"/>
    <property type="evidence" value="ECO:0007669"/>
    <property type="project" value="InterPro"/>
</dbReference>
<feature type="domain" description="PAC" evidence="8">
    <location>
        <begin position="734"/>
        <end position="785"/>
    </location>
</feature>
<evidence type="ECO:0000259" key="7">
    <source>
        <dbReference type="PROSITE" id="PS50112"/>
    </source>
</evidence>
<feature type="domain" description="PAS" evidence="7">
    <location>
        <begin position="280"/>
        <end position="352"/>
    </location>
</feature>
<dbReference type="InterPro" id="IPR013656">
    <property type="entry name" value="PAS_4"/>
</dbReference>
<evidence type="ECO:0000259" key="6">
    <source>
        <dbReference type="PROSITE" id="PS50109"/>
    </source>
</evidence>
<name>A0A4Q5LVA5_9BACT</name>
<dbReference type="SUPFAM" id="SSF47384">
    <property type="entry name" value="Homodimeric domain of signal transducing histidine kinase"/>
    <property type="match status" value="1"/>
</dbReference>
<dbReference type="InterPro" id="IPR036097">
    <property type="entry name" value="HisK_dim/P_sf"/>
</dbReference>
<evidence type="ECO:0000256" key="4">
    <source>
        <dbReference type="ARBA" id="ARBA00022679"/>
    </source>
</evidence>
<dbReference type="Pfam" id="PF13426">
    <property type="entry name" value="PAS_9"/>
    <property type="match status" value="2"/>
</dbReference>
<dbReference type="InterPro" id="IPR000014">
    <property type="entry name" value="PAS"/>
</dbReference>
<dbReference type="PROSITE" id="PS50113">
    <property type="entry name" value="PAC"/>
    <property type="match status" value="4"/>
</dbReference>
<dbReference type="InterPro" id="IPR052162">
    <property type="entry name" value="Sensor_kinase/Photoreceptor"/>
</dbReference>
<evidence type="ECO:0000256" key="5">
    <source>
        <dbReference type="ARBA" id="ARBA00022777"/>
    </source>
</evidence>
<protein>
    <recommendedName>
        <fullName evidence="2">histidine kinase</fullName>
        <ecNumber evidence="2">2.7.13.3</ecNumber>
    </recommendedName>
</protein>
<dbReference type="InterPro" id="IPR013655">
    <property type="entry name" value="PAS_fold_3"/>
</dbReference>
<dbReference type="Gene3D" id="1.10.287.130">
    <property type="match status" value="1"/>
</dbReference>
<keyword evidence="3" id="KW-0597">Phosphoprotein</keyword>
<dbReference type="InterPro" id="IPR003594">
    <property type="entry name" value="HATPase_dom"/>
</dbReference>
<reference evidence="9 10" key="1">
    <citation type="submission" date="2019-02" db="EMBL/GenBank/DDBJ databases">
        <title>Bacterial novel species Emticicia sp. 17J42-9 isolated from soil.</title>
        <authorList>
            <person name="Jung H.-Y."/>
        </authorList>
    </citation>
    <scope>NUCLEOTIDE SEQUENCE [LARGE SCALE GENOMIC DNA]</scope>
    <source>
        <strain evidence="9 10">17J42-9</strain>
    </source>
</reference>
<feature type="domain" description="PAS" evidence="7">
    <location>
        <begin position="408"/>
        <end position="478"/>
    </location>
</feature>
<evidence type="ECO:0000259" key="8">
    <source>
        <dbReference type="PROSITE" id="PS50113"/>
    </source>
</evidence>
<feature type="domain" description="PAS" evidence="7">
    <location>
        <begin position="782"/>
        <end position="851"/>
    </location>
</feature>
<feature type="domain" description="PAC" evidence="8">
    <location>
        <begin position="855"/>
        <end position="907"/>
    </location>
</feature>
<keyword evidence="4" id="KW-0808">Transferase</keyword>
<dbReference type="RefSeq" id="WP_130023268.1">
    <property type="nucleotide sequence ID" value="NZ_SEWF01000041.1"/>
</dbReference>
<comment type="caution">
    <text evidence="9">The sequence shown here is derived from an EMBL/GenBank/DDBJ whole genome shotgun (WGS) entry which is preliminary data.</text>
</comment>
<dbReference type="InterPro" id="IPR005467">
    <property type="entry name" value="His_kinase_dom"/>
</dbReference>
<dbReference type="InterPro" id="IPR013767">
    <property type="entry name" value="PAS_fold"/>
</dbReference>
<sequence>MKHKSSIADNVFSASKSIKLPSAQTPPGNLFECNEWLMQYSEESFVIVDTHLTIANFSPNFSKQCQQYLGKEALKGKSILDYAPAEKVEEARQFYQKVLQGETTEIDIELTAPNNETYNCHNKYKPITDGNGCIIGVYVSSVNITPTKKAESALHTQENKYRTIVKNSLDAFFFSTPEGKILDVNDAAVKMFGYSVQEFKQLTRQHVIDHKDPAFVASLQKRQRTGKVKGEATGIRKNGERFQVEFSSVLYHDANGETKTSTFISDISVRKDAEKIIDLSEKRFRALIENANDIILLTDEVGNVLYASPAFERVTGFSFQDSYENREIVVANIHPDYQQLVRTTYFEALANPGVPVSRLIQFRHQSGHYVWLEGVITNLLHDKNVGAVVSNYRDISRRMAAEIKAHKIESRFKALVENAEDIIVLTNEEGVISYVSPAFEKLTGFSAEEVTGGLNLPLMHPEQAQETRPFVERLLQNPGVSIPRLNRLKHKNGYYIWVEGYMTNLLHDENVNAIVSNYHDITDRIQAAELIRQSERYLTTIFENTSEGFLLIDQDRIVRAFNGNAKKIGFMNRDNELKTGHDALDFIADARKDYALALFERAFAGEDIHYDRLYQDENGQNCWIDFSIKRVMEDDEVTGLCITGRDITARKLAEEELIKRELRFRSILKNSHDMLFLFDAEGKIEFLTPAIEKLFGYQNNTEEIQTILDSIHPDDFENVMQQLKLSFVSPDVLVAVTFRKKKKDGTYVWLEGTLTNMLHNPDVKVIVANFRDITERKLFEQQQALFVSLVNSSEDAIFSHTLDNKILTWNKGASKIFGYTAKEVIGKDCEMMIPPDKVEEDEEILKKLKKGIATEHFETRRKKKNGELIDISLTVSPIIDSKGTITGASKIARDISEKKRTEDIIKNNEKRFRSLLQNSNDGLSLLTVDGVMLEISPMGKKLTGFDENEMVGHARMDLIHPDDLEHVSQAFVDVIQDPEKVINFEYKSLTKDGTYKWMEGCCQNLLNEPTVGAIVINYRDITDRKNQEIEREKLIKTLHQNNNDLRNFSYITSHNLRAPLSNLMGFIDLLDDIPIEDPTLRSVIEGFKASTIQLNSTVNDLVKILIIRDSDSIEQKEIRFSQMFSQVKSQLSTLIEEVKPDIRVHFDEAPKVVFNETYLESIFMNLLTNAIKYRSYDRKLKISITSRKTDSGIVLTFQDNGIGFDVARHKSKLFGLYQRFHDRPNSKGLGLYLIKSQMESLGGSIEADSTVNEGTTFTLTFPGQLKEVTV</sequence>
<dbReference type="SMART" id="SM00091">
    <property type="entry name" value="PAS"/>
    <property type="match status" value="8"/>
</dbReference>
<accession>A0A4Q5LVA5</accession>
<dbReference type="Gene3D" id="3.30.565.10">
    <property type="entry name" value="Histidine kinase-like ATPase, C-terminal domain"/>
    <property type="match status" value="1"/>
</dbReference>
<dbReference type="SUPFAM" id="SSF55874">
    <property type="entry name" value="ATPase domain of HSP90 chaperone/DNA topoisomerase II/histidine kinase"/>
    <property type="match status" value="1"/>
</dbReference>
<evidence type="ECO:0000256" key="2">
    <source>
        <dbReference type="ARBA" id="ARBA00012438"/>
    </source>
</evidence>
<dbReference type="InterPro" id="IPR000700">
    <property type="entry name" value="PAS-assoc_C"/>
</dbReference>
<feature type="domain" description="PAC" evidence="8">
    <location>
        <begin position="104"/>
        <end position="156"/>
    </location>
</feature>